<proteinExistence type="inferred from homology"/>
<evidence type="ECO:0000259" key="4">
    <source>
        <dbReference type="PROSITE" id="PS50800"/>
    </source>
</evidence>
<dbReference type="PROSITE" id="PS50800">
    <property type="entry name" value="SAP"/>
    <property type="match status" value="3"/>
</dbReference>
<dbReference type="InterPro" id="IPR036361">
    <property type="entry name" value="SAP_dom_sf"/>
</dbReference>
<dbReference type="PANTHER" id="PTHR46551:SF1">
    <property type="entry name" value="SAP DOMAIN-CONTAINING RIBONUCLEOPROTEIN"/>
    <property type="match status" value="1"/>
</dbReference>
<dbReference type="PANTHER" id="PTHR46551">
    <property type="entry name" value="SAP DOMAIN-CONTAINING RIBONUCLEOPROTEIN"/>
    <property type="match status" value="1"/>
</dbReference>
<dbReference type="SMART" id="SM00513">
    <property type="entry name" value="SAP"/>
    <property type="match status" value="3"/>
</dbReference>
<keyword evidence="1" id="KW-0597">Phosphoprotein</keyword>
<evidence type="ECO:0000256" key="2">
    <source>
        <dbReference type="ARBA" id="ARBA00046328"/>
    </source>
</evidence>
<feature type="domain" description="SAP" evidence="4">
    <location>
        <begin position="204"/>
        <end position="238"/>
    </location>
</feature>
<feature type="domain" description="SAP" evidence="4">
    <location>
        <begin position="118"/>
        <end position="152"/>
    </location>
</feature>
<sequence length="332" mass="36377">MMSQDFSDMTVKELKVHLKDNGLPVGGRKANLIERLEQFVSGDTTTESVVEKKSKSKRSRKDPLETVKSAIRDADLTLEQSIRVLFDLYSGLPESVLEMINGEEKPEPVEVPNTKEGLKILKVAELKKILRDMGQKVGGKKSELIDRILHPEIVEETVDETVEEIIEETVEEIVEETVDEVSESEPGEPDVTDSVDVPRTEESLTALKVAELKDILRDMDQKVGGKKSILINRILHPETAREKSPSETTNDTDLPSVPGKIGGVTLVPEMPMLPSGENSELPPIGTPDDLLTLSGSPVIPTTEVSDIIVPDLPNEILATQPVDIPIVGSPTM</sequence>
<dbReference type="Gene3D" id="1.10.720.30">
    <property type="entry name" value="SAP domain"/>
    <property type="match status" value="3"/>
</dbReference>
<dbReference type="SUPFAM" id="SSF68906">
    <property type="entry name" value="SAP domain"/>
    <property type="match status" value="3"/>
</dbReference>
<feature type="region of interest" description="Disordered" evidence="3">
    <location>
        <begin position="236"/>
        <end position="258"/>
    </location>
</feature>
<feature type="domain" description="SAP" evidence="4">
    <location>
        <begin position="6"/>
        <end position="40"/>
    </location>
</feature>
<reference evidence="5" key="1">
    <citation type="journal article" date="2019" name="MBio">
        <title>Virus Genomes from Deep Sea Sediments Expand the Ocean Megavirome and Support Independent Origins of Viral Gigantism.</title>
        <authorList>
            <person name="Backstrom D."/>
            <person name="Yutin N."/>
            <person name="Jorgensen S.L."/>
            <person name="Dharamshi J."/>
            <person name="Homa F."/>
            <person name="Zaremba-Niedwiedzka K."/>
            <person name="Spang A."/>
            <person name="Wolf Y.I."/>
            <person name="Koonin E.V."/>
            <person name="Ettema T.J."/>
        </authorList>
    </citation>
    <scope>NUCLEOTIDE SEQUENCE</scope>
</reference>
<evidence type="ECO:0000256" key="1">
    <source>
        <dbReference type="ARBA" id="ARBA00022553"/>
    </source>
</evidence>
<dbReference type="Pfam" id="PF02037">
    <property type="entry name" value="SAP"/>
    <property type="match status" value="3"/>
</dbReference>
<protein>
    <submittedName>
        <fullName evidence="5">SAP domain protein</fullName>
    </submittedName>
</protein>
<dbReference type="InterPro" id="IPR052240">
    <property type="entry name" value="SAP_domain_ribonucleoprotein"/>
</dbReference>
<comment type="similarity">
    <text evidence="2">Belongs to the SAP domain-containing ribonucleoprotein family.</text>
</comment>
<dbReference type="InterPro" id="IPR003034">
    <property type="entry name" value="SAP_dom"/>
</dbReference>
<name>A0A481Z8I2_9VIRU</name>
<accession>A0A481Z8I2</accession>
<evidence type="ECO:0000256" key="3">
    <source>
        <dbReference type="SAM" id="MobiDB-lite"/>
    </source>
</evidence>
<evidence type="ECO:0000313" key="5">
    <source>
        <dbReference type="EMBL" id="QBK91419.1"/>
    </source>
</evidence>
<feature type="compositionally biased region" description="Basic and acidic residues" evidence="3">
    <location>
        <begin position="236"/>
        <end position="245"/>
    </location>
</feature>
<gene>
    <name evidence="5" type="ORF">LCPAC302_00390</name>
</gene>
<dbReference type="EMBL" id="MK500536">
    <property type="protein sequence ID" value="QBK91419.1"/>
    <property type="molecule type" value="Genomic_DNA"/>
</dbReference>
<organism evidence="5">
    <name type="scientific">Pithovirus LCPAC302</name>
    <dbReference type="NCBI Taxonomy" id="2506593"/>
    <lineage>
        <taxon>Viruses</taxon>
        <taxon>Pithoviruses</taxon>
    </lineage>
</organism>